<dbReference type="EMBL" id="CAJOBC010000683">
    <property type="protein sequence ID" value="CAF3614600.1"/>
    <property type="molecule type" value="Genomic_DNA"/>
</dbReference>
<dbReference type="PANTHER" id="PTHR12771:SF2">
    <property type="entry name" value="ELMO DOMAIN-CONTAINING PROTEIN 3"/>
    <property type="match status" value="1"/>
</dbReference>
<dbReference type="Proteomes" id="UP000663829">
    <property type="component" value="Unassembled WGS sequence"/>
</dbReference>
<evidence type="ECO:0000313" key="3">
    <source>
        <dbReference type="EMBL" id="CAF0827716.1"/>
    </source>
</evidence>
<dbReference type="PANTHER" id="PTHR12771">
    <property type="entry name" value="ENGULFMENT AND CELL MOTILITY"/>
    <property type="match status" value="1"/>
</dbReference>
<evidence type="ECO:0000313" key="5">
    <source>
        <dbReference type="Proteomes" id="UP000663829"/>
    </source>
</evidence>
<protein>
    <recommendedName>
        <fullName evidence="2">ELMO domain-containing protein</fullName>
    </recommendedName>
</protein>
<feature type="domain" description="ELMO" evidence="2">
    <location>
        <begin position="212"/>
        <end position="370"/>
    </location>
</feature>
<keyword evidence="1" id="KW-0472">Membrane</keyword>
<reference evidence="3" key="1">
    <citation type="submission" date="2021-02" db="EMBL/GenBank/DDBJ databases">
        <authorList>
            <person name="Nowell W R."/>
        </authorList>
    </citation>
    <scope>NUCLEOTIDE SEQUENCE</scope>
</reference>
<comment type="caution">
    <text evidence="3">The sequence shown here is derived from an EMBL/GenBank/DDBJ whole genome shotgun (WGS) entry which is preliminary data.</text>
</comment>
<gene>
    <name evidence="3" type="ORF">GPM918_LOCUS4886</name>
    <name evidence="4" type="ORF">SRO942_LOCUS4887</name>
</gene>
<accession>A0A813UHD8</accession>
<feature type="transmembrane region" description="Helical" evidence="1">
    <location>
        <begin position="258"/>
        <end position="283"/>
    </location>
</feature>
<evidence type="ECO:0000313" key="4">
    <source>
        <dbReference type="EMBL" id="CAF3614600.1"/>
    </source>
</evidence>
<dbReference type="Proteomes" id="UP000681722">
    <property type="component" value="Unassembled WGS sequence"/>
</dbReference>
<dbReference type="PROSITE" id="PS51335">
    <property type="entry name" value="ELMO"/>
    <property type="match status" value="1"/>
</dbReference>
<evidence type="ECO:0000256" key="1">
    <source>
        <dbReference type="SAM" id="Phobius"/>
    </source>
</evidence>
<sequence>MDTNTNQDTFTADLNDIFFNLNDGENKNNNNNNIAIVENDSTLYRSANQHTLSFSTISSDSHISTHVIPPPALFANIEKNVTIDNSNQTTSFSNDISLNEKESQQEYTVEDEWSNIPTYVIGSDNQILHQSVANIASFDNIFFNDAKSYLFSTCQIATKSTPQIKQHVGFFTRLLNIFRRQNSAEKTADTFDEQCLQLLNLASHKCDMTDRVHIRILFTIYRRLTKSNHVYHSVHGKHWEDIGFQTDHPETDFRSSGLFSLLMLLYFVDSMYLPLATQIYLLSLTSKQQFPFCLIGINLANLLIKFLRQKTQRIKLKHMHKKCENITDTIGNLFIALFLSFYLQWKTRILTIEYTQQVLSQLEQTLMNKPKLLFTDFDNYFQQQNRSEQYIVEGEENQQQINNMADNHF</sequence>
<dbReference type="OrthoDB" id="266227at2759"/>
<proteinExistence type="predicted"/>
<keyword evidence="1" id="KW-0812">Transmembrane</keyword>
<evidence type="ECO:0000259" key="2">
    <source>
        <dbReference type="PROSITE" id="PS51335"/>
    </source>
</evidence>
<name>A0A813UHD8_9BILA</name>
<dbReference type="AlphaFoldDB" id="A0A813UHD8"/>
<organism evidence="3 5">
    <name type="scientific">Didymodactylos carnosus</name>
    <dbReference type="NCBI Taxonomy" id="1234261"/>
    <lineage>
        <taxon>Eukaryota</taxon>
        <taxon>Metazoa</taxon>
        <taxon>Spiralia</taxon>
        <taxon>Gnathifera</taxon>
        <taxon>Rotifera</taxon>
        <taxon>Eurotatoria</taxon>
        <taxon>Bdelloidea</taxon>
        <taxon>Philodinida</taxon>
        <taxon>Philodinidae</taxon>
        <taxon>Didymodactylos</taxon>
    </lineage>
</organism>
<keyword evidence="5" id="KW-1185">Reference proteome</keyword>
<dbReference type="EMBL" id="CAJNOQ010000683">
    <property type="protein sequence ID" value="CAF0827716.1"/>
    <property type="molecule type" value="Genomic_DNA"/>
</dbReference>
<dbReference type="InterPro" id="IPR050868">
    <property type="entry name" value="ELMO_domain-containing"/>
</dbReference>
<dbReference type="InterPro" id="IPR006816">
    <property type="entry name" value="ELMO_dom"/>
</dbReference>
<feature type="transmembrane region" description="Helical" evidence="1">
    <location>
        <begin position="329"/>
        <end position="345"/>
    </location>
</feature>
<keyword evidence="1" id="KW-1133">Transmembrane helix</keyword>
<feature type="transmembrane region" description="Helical" evidence="1">
    <location>
        <begin position="289"/>
        <end position="308"/>
    </location>
</feature>
<dbReference type="Pfam" id="PF04727">
    <property type="entry name" value="ELMO_CED12"/>
    <property type="match status" value="1"/>
</dbReference>